<name>A0ACB8RTE5_9AGAM</name>
<accession>A0ACB8RTE5</accession>
<comment type="caution">
    <text evidence="1">The sequence shown here is derived from an EMBL/GenBank/DDBJ whole genome shotgun (WGS) entry which is preliminary data.</text>
</comment>
<proteinExistence type="predicted"/>
<reference evidence="1" key="1">
    <citation type="submission" date="2021-02" db="EMBL/GenBank/DDBJ databases">
        <authorList>
            <consortium name="DOE Joint Genome Institute"/>
            <person name="Ahrendt S."/>
            <person name="Looney B.P."/>
            <person name="Miyauchi S."/>
            <person name="Morin E."/>
            <person name="Drula E."/>
            <person name="Courty P.E."/>
            <person name="Chicoki N."/>
            <person name="Fauchery L."/>
            <person name="Kohler A."/>
            <person name="Kuo A."/>
            <person name="Labutti K."/>
            <person name="Pangilinan J."/>
            <person name="Lipzen A."/>
            <person name="Riley R."/>
            <person name="Andreopoulos W."/>
            <person name="He G."/>
            <person name="Johnson J."/>
            <person name="Barry K.W."/>
            <person name="Grigoriev I.V."/>
            <person name="Nagy L."/>
            <person name="Hibbett D."/>
            <person name="Henrissat B."/>
            <person name="Matheny P.B."/>
            <person name="Labbe J."/>
            <person name="Martin F."/>
        </authorList>
    </citation>
    <scope>NUCLEOTIDE SEQUENCE</scope>
    <source>
        <strain evidence="1">FP105234-sp</strain>
    </source>
</reference>
<sequence>MSRGAVKGIFYSATTCRMMRDRWRLSAVPTFASFSSLSPETGYYSRHSLASRRCSSTARPGKHLASSTRARRSKNKERGEIEAGLFALLASTRGHMASPQCRCRCELMKHSRTGGHHIRHQDCVSARFRANPQWRLAHLHVRTVLGARVDRNTGG</sequence>
<protein>
    <submittedName>
        <fullName evidence="1">Uncharacterized protein</fullName>
    </submittedName>
</protein>
<evidence type="ECO:0000313" key="1">
    <source>
        <dbReference type="EMBL" id="KAI0047177.1"/>
    </source>
</evidence>
<gene>
    <name evidence="1" type="ORF">FA95DRAFT_1277755</name>
</gene>
<dbReference type="Proteomes" id="UP000814033">
    <property type="component" value="Unassembled WGS sequence"/>
</dbReference>
<reference evidence="1" key="2">
    <citation type="journal article" date="2022" name="New Phytol.">
        <title>Evolutionary transition to the ectomycorrhizal habit in the genomes of a hyperdiverse lineage of mushroom-forming fungi.</title>
        <authorList>
            <person name="Looney B."/>
            <person name="Miyauchi S."/>
            <person name="Morin E."/>
            <person name="Drula E."/>
            <person name="Courty P.E."/>
            <person name="Kohler A."/>
            <person name="Kuo A."/>
            <person name="LaButti K."/>
            <person name="Pangilinan J."/>
            <person name="Lipzen A."/>
            <person name="Riley R."/>
            <person name="Andreopoulos W."/>
            <person name="He G."/>
            <person name="Johnson J."/>
            <person name="Nolan M."/>
            <person name="Tritt A."/>
            <person name="Barry K.W."/>
            <person name="Grigoriev I.V."/>
            <person name="Nagy L.G."/>
            <person name="Hibbett D."/>
            <person name="Henrissat B."/>
            <person name="Matheny P.B."/>
            <person name="Labbe J."/>
            <person name="Martin F.M."/>
        </authorList>
    </citation>
    <scope>NUCLEOTIDE SEQUENCE</scope>
    <source>
        <strain evidence="1">FP105234-sp</strain>
    </source>
</reference>
<dbReference type="EMBL" id="MU275909">
    <property type="protein sequence ID" value="KAI0047177.1"/>
    <property type="molecule type" value="Genomic_DNA"/>
</dbReference>
<organism evidence="1 2">
    <name type="scientific">Auriscalpium vulgare</name>
    <dbReference type="NCBI Taxonomy" id="40419"/>
    <lineage>
        <taxon>Eukaryota</taxon>
        <taxon>Fungi</taxon>
        <taxon>Dikarya</taxon>
        <taxon>Basidiomycota</taxon>
        <taxon>Agaricomycotina</taxon>
        <taxon>Agaricomycetes</taxon>
        <taxon>Russulales</taxon>
        <taxon>Auriscalpiaceae</taxon>
        <taxon>Auriscalpium</taxon>
    </lineage>
</organism>
<keyword evidence="2" id="KW-1185">Reference proteome</keyword>
<evidence type="ECO:0000313" key="2">
    <source>
        <dbReference type="Proteomes" id="UP000814033"/>
    </source>
</evidence>